<gene>
    <name evidence="1" type="ORF">GSLYS_00021422001</name>
</gene>
<feature type="non-terminal residue" evidence="1">
    <location>
        <position position="350"/>
    </location>
</feature>
<accession>A0AAV2IM99</accession>
<protein>
    <submittedName>
        <fullName evidence="1">Uncharacterized protein</fullName>
    </submittedName>
</protein>
<organism evidence="1 2">
    <name type="scientific">Lymnaea stagnalis</name>
    <name type="common">Great pond snail</name>
    <name type="synonym">Helix stagnalis</name>
    <dbReference type="NCBI Taxonomy" id="6523"/>
    <lineage>
        <taxon>Eukaryota</taxon>
        <taxon>Metazoa</taxon>
        <taxon>Spiralia</taxon>
        <taxon>Lophotrochozoa</taxon>
        <taxon>Mollusca</taxon>
        <taxon>Gastropoda</taxon>
        <taxon>Heterobranchia</taxon>
        <taxon>Euthyneura</taxon>
        <taxon>Panpulmonata</taxon>
        <taxon>Hygrophila</taxon>
        <taxon>Lymnaeoidea</taxon>
        <taxon>Lymnaeidae</taxon>
        <taxon>Lymnaea</taxon>
    </lineage>
</organism>
<evidence type="ECO:0000313" key="2">
    <source>
        <dbReference type="Proteomes" id="UP001497497"/>
    </source>
</evidence>
<sequence>CLSPTKPVEILQDFIALSTSSLTCTRCGREEESDSEDEIIAVETYAKTVCRLASRVSPHRINYTNNAFYCRALHGELAYTAKMRKPRASEKVLLVPGHDEDCGGSESHISWNNWCSMDSIFKKLLPHISPRLDFQYLLKTYAEFKFFILKDRNRNFDLKGCFTKKYFPSEERCCRFEEFVFLKLIRDELQYFASVLRRSKATEALFLEERHVGFSLLGLLKIVLRNIHKMKRSNTRENISELGPTEDFHFPNAKSWKHFRHSAFTNWMSELLDEAGAAVEEQDFHYDNLSSFRTNRISKTLKEWMSPQDYMHDPNVLVSCRTVFAHTDTRSIELDGMRGTEEPKPLQERE</sequence>
<evidence type="ECO:0000313" key="1">
    <source>
        <dbReference type="EMBL" id="CAL1548105.1"/>
    </source>
</evidence>
<dbReference type="Proteomes" id="UP001497497">
    <property type="component" value="Unassembled WGS sequence"/>
</dbReference>
<comment type="caution">
    <text evidence="1">The sequence shown here is derived from an EMBL/GenBank/DDBJ whole genome shotgun (WGS) entry which is preliminary data.</text>
</comment>
<dbReference type="AlphaFoldDB" id="A0AAV2IM99"/>
<feature type="non-terminal residue" evidence="1">
    <location>
        <position position="1"/>
    </location>
</feature>
<reference evidence="1 2" key="1">
    <citation type="submission" date="2024-04" db="EMBL/GenBank/DDBJ databases">
        <authorList>
            <consortium name="Genoscope - CEA"/>
            <person name="William W."/>
        </authorList>
    </citation>
    <scope>NUCLEOTIDE SEQUENCE [LARGE SCALE GENOMIC DNA]</scope>
</reference>
<name>A0AAV2IM99_LYMST</name>
<proteinExistence type="predicted"/>
<dbReference type="EMBL" id="CAXITT010001175">
    <property type="protein sequence ID" value="CAL1548105.1"/>
    <property type="molecule type" value="Genomic_DNA"/>
</dbReference>
<keyword evidence="2" id="KW-1185">Reference proteome</keyword>